<feature type="transmembrane region" description="Helical" evidence="2">
    <location>
        <begin position="481"/>
        <end position="500"/>
    </location>
</feature>
<evidence type="ECO:0000256" key="2">
    <source>
        <dbReference type="SAM" id="Phobius"/>
    </source>
</evidence>
<dbReference type="CDD" id="cd03814">
    <property type="entry name" value="GT4-like"/>
    <property type="match status" value="1"/>
</dbReference>
<dbReference type="GO" id="GO:0016757">
    <property type="term" value="F:glycosyltransferase activity"/>
    <property type="evidence" value="ECO:0007669"/>
    <property type="project" value="UniProtKB-KW"/>
</dbReference>
<dbReference type="InterPro" id="IPR001296">
    <property type="entry name" value="Glyco_trans_1"/>
</dbReference>
<keyword evidence="1" id="KW-0328">Glycosyltransferase</keyword>
<dbReference type="Proteomes" id="UP000077266">
    <property type="component" value="Unassembled WGS sequence"/>
</dbReference>
<keyword evidence="2" id="KW-0472">Membrane</keyword>
<dbReference type="AlphaFoldDB" id="A0A166BSM5"/>
<name>A0A166BSM5_EXIGL</name>
<feature type="domain" description="Glycosyltransferase subfamily 4-like N-terminal" evidence="4">
    <location>
        <begin position="30"/>
        <end position="204"/>
    </location>
</feature>
<organism evidence="5 6">
    <name type="scientific">Exidia glandulosa HHB12029</name>
    <dbReference type="NCBI Taxonomy" id="1314781"/>
    <lineage>
        <taxon>Eukaryota</taxon>
        <taxon>Fungi</taxon>
        <taxon>Dikarya</taxon>
        <taxon>Basidiomycota</taxon>
        <taxon>Agaricomycotina</taxon>
        <taxon>Agaricomycetes</taxon>
        <taxon>Auriculariales</taxon>
        <taxon>Exidiaceae</taxon>
        <taxon>Exidia</taxon>
    </lineage>
</organism>
<protein>
    <submittedName>
        <fullName evidence="5">UDP-Glycosyltransferase/glycogen phosphorylase</fullName>
    </submittedName>
</protein>
<evidence type="ECO:0000259" key="3">
    <source>
        <dbReference type="Pfam" id="PF00534"/>
    </source>
</evidence>
<keyword evidence="2" id="KW-0812">Transmembrane</keyword>
<sequence>MASIPASTMRQHPRKKLRIAIVTENLMPKVDGVTRTLARLLTHLREQGHECVVLGPESGMGYYETFPLIGTLGIPLVLYPGLKLNFLRPKFLRTIVEFNPDVIHVVDPVWLGAQFLFALEAGWCGPEWQGPRRRPVVASYHTNLPTYATLFGMAWLEPIMWSLLRCLHKKCVLTACPSASTAEALRTGHKFQNLRIWPRGVDLSIFTPAKRSSKIRERLGAHLLDESPVVDWQRHTLGDAILRPPLSPPRQYRSSPSLMFPLTPPPSPTLNPLEDDVVVILYVGRISYEKNLQLLIDAFAHLVKSLPGPSVRLALVGDGPHRGALEMSVAAHGLSHLTTFAGQISNPSELAAWYASADVFAFPSYTETFGQVVCEALASGLPVVGLDAEGTRDLVSHGRNGLLLPRGKGEGPEAYAALLAEMVRDGKRRKEMGWAAVQSAQGRTWAGAMERMVDCYREAIECAARPNPRWSGLSVSQLLMSHPRVILLLVSCLTLAFLFLRHQQ</sequence>
<dbReference type="PANTHER" id="PTHR45947:SF3">
    <property type="entry name" value="SULFOQUINOVOSYL TRANSFERASE SQD2"/>
    <property type="match status" value="1"/>
</dbReference>
<evidence type="ECO:0000259" key="4">
    <source>
        <dbReference type="Pfam" id="PF13439"/>
    </source>
</evidence>
<evidence type="ECO:0000313" key="6">
    <source>
        <dbReference type="Proteomes" id="UP000077266"/>
    </source>
</evidence>
<gene>
    <name evidence="5" type="ORF">EXIGLDRAFT_696025</name>
</gene>
<feature type="domain" description="Glycosyl transferase family 1" evidence="3">
    <location>
        <begin position="274"/>
        <end position="435"/>
    </location>
</feature>
<dbReference type="Gene3D" id="3.40.50.2000">
    <property type="entry name" value="Glycogen Phosphorylase B"/>
    <property type="match status" value="2"/>
</dbReference>
<dbReference type="InParanoid" id="A0A166BSM5"/>
<keyword evidence="6" id="KW-1185">Reference proteome</keyword>
<evidence type="ECO:0000256" key="1">
    <source>
        <dbReference type="ARBA" id="ARBA00022676"/>
    </source>
</evidence>
<keyword evidence="5" id="KW-0808">Transferase</keyword>
<dbReference type="Pfam" id="PF00534">
    <property type="entry name" value="Glycos_transf_1"/>
    <property type="match status" value="1"/>
</dbReference>
<accession>A0A166BSM5</accession>
<dbReference type="SUPFAM" id="SSF53756">
    <property type="entry name" value="UDP-Glycosyltransferase/glycogen phosphorylase"/>
    <property type="match status" value="1"/>
</dbReference>
<proteinExistence type="predicted"/>
<evidence type="ECO:0000313" key="5">
    <source>
        <dbReference type="EMBL" id="KZW03680.1"/>
    </source>
</evidence>
<dbReference type="STRING" id="1314781.A0A166BSM5"/>
<dbReference type="Pfam" id="PF13439">
    <property type="entry name" value="Glyco_transf_4"/>
    <property type="match status" value="1"/>
</dbReference>
<dbReference type="EMBL" id="KV425883">
    <property type="protein sequence ID" value="KZW03680.1"/>
    <property type="molecule type" value="Genomic_DNA"/>
</dbReference>
<dbReference type="InterPro" id="IPR050194">
    <property type="entry name" value="Glycosyltransferase_grp1"/>
</dbReference>
<dbReference type="OrthoDB" id="443318at2759"/>
<dbReference type="InterPro" id="IPR028098">
    <property type="entry name" value="Glyco_trans_4-like_N"/>
</dbReference>
<keyword evidence="2" id="KW-1133">Transmembrane helix</keyword>
<reference evidence="5 6" key="1">
    <citation type="journal article" date="2016" name="Mol. Biol. Evol.">
        <title>Comparative Genomics of Early-Diverging Mushroom-Forming Fungi Provides Insights into the Origins of Lignocellulose Decay Capabilities.</title>
        <authorList>
            <person name="Nagy L.G."/>
            <person name="Riley R."/>
            <person name="Tritt A."/>
            <person name="Adam C."/>
            <person name="Daum C."/>
            <person name="Floudas D."/>
            <person name="Sun H."/>
            <person name="Yadav J.S."/>
            <person name="Pangilinan J."/>
            <person name="Larsson K.H."/>
            <person name="Matsuura K."/>
            <person name="Barry K."/>
            <person name="Labutti K."/>
            <person name="Kuo R."/>
            <person name="Ohm R.A."/>
            <person name="Bhattacharya S.S."/>
            <person name="Shirouzu T."/>
            <person name="Yoshinaga Y."/>
            <person name="Martin F.M."/>
            <person name="Grigoriev I.V."/>
            <person name="Hibbett D.S."/>
        </authorList>
    </citation>
    <scope>NUCLEOTIDE SEQUENCE [LARGE SCALE GENOMIC DNA]</scope>
    <source>
        <strain evidence="5 6">HHB12029</strain>
    </source>
</reference>
<dbReference type="PANTHER" id="PTHR45947">
    <property type="entry name" value="SULFOQUINOVOSYL TRANSFERASE SQD2"/>
    <property type="match status" value="1"/>
</dbReference>